<dbReference type="CDD" id="cd00090">
    <property type="entry name" value="HTH_ARSR"/>
    <property type="match status" value="1"/>
</dbReference>
<organism evidence="5 6">
    <name type="scientific">Nocardia aurantiaca</name>
    <dbReference type="NCBI Taxonomy" id="2675850"/>
    <lineage>
        <taxon>Bacteria</taxon>
        <taxon>Bacillati</taxon>
        <taxon>Actinomycetota</taxon>
        <taxon>Actinomycetes</taxon>
        <taxon>Mycobacteriales</taxon>
        <taxon>Nocardiaceae</taxon>
        <taxon>Nocardia</taxon>
    </lineage>
</organism>
<dbReference type="Gene3D" id="1.10.10.10">
    <property type="entry name" value="Winged helix-like DNA-binding domain superfamily/Winged helix DNA-binding domain"/>
    <property type="match status" value="1"/>
</dbReference>
<dbReference type="InterPro" id="IPR036388">
    <property type="entry name" value="WH-like_DNA-bd_sf"/>
</dbReference>
<dbReference type="PROSITE" id="PS50987">
    <property type="entry name" value="HTH_ARSR_2"/>
    <property type="match status" value="1"/>
</dbReference>
<evidence type="ECO:0000256" key="1">
    <source>
        <dbReference type="ARBA" id="ARBA00023015"/>
    </source>
</evidence>
<dbReference type="SUPFAM" id="SSF46785">
    <property type="entry name" value="Winged helix' DNA-binding domain"/>
    <property type="match status" value="1"/>
</dbReference>
<evidence type="ECO:0000256" key="3">
    <source>
        <dbReference type="ARBA" id="ARBA00023163"/>
    </source>
</evidence>
<reference evidence="5 6" key="1">
    <citation type="submission" date="2019-11" db="EMBL/GenBank/DDBJ databases">
        <title>Nocardia sp. nov. CT2-14 isolated from soil.</title>
        <authorList>
            <person name="Kanchanasin P."/>
            <person name="Tanasupawat S."/>
            <person name="Yuki M."/>
            <person name="Kudo T."/>
        </authorList>
    </citation>
    <scope>NUCLEOTIDE SEQUENCE [LARGE SCALE GENOMIC DNA]</scope>
    <source>
        <strain evidence="5 6">CT2-14</strain>
    </source>
</reference>
<dbReference type="AlphaFoldDB" id="A0A6I3L3P9"/>
<dbReference type="RefSeq" id="WP_328290813.1">
    <property type="nucleotide sequence ID" value="NZ_WMBB01000017.1"/>
</dbReference>
<dbReference type="SMART" id="SM00418">
    <property type="entry name" value="HTH_ARSR"/>
    <property type="match status" value="1"/>
</dbReference>
<keyword evidence="2" id="KW-0238">DNA-binding</keyword>
<evidence type="ECO:0000259" key="4">
    <source>
        <dbReference type="PROSITE" id="PS50987"/>
    </source>
</evidence>
<evidence type="ECO:0000256" key="2">
    <source>
        <dbReference type="ARBA" id="ARBA00023125"/>
    </source>
</evidence>
<dbReference type="InterPro" id="IPR036390">
    <property type="entry name" value="WH_DNA-bd_sf"/>
</dbReference>
<dbReference type="InterPro" id="IPR001845">
    <property type="entry name" value="HTH_ArsR_DNA-bd_dom"/>
</dbReference>
<evidence type="ECO:0000313" key="5">
    <source>
        <dbReference type="EMBL" id="MTE16952.1"/>
    </source>
</evidence>
<dbReference type="GO" id="GO:0003700">
    <property type="term" value="F:DNA-binding transcription factor activity"/>
    <property type="evidence" value="ECO:0007669"/>
    <property type="project" value="InterPro"/>
</dbReference>
<dbReference type="PANTHER" id="PTHR33154:SF33">
    <property type="entry name" value="TRANSCRIPTIONAL REPRESSOR SDPR"/>
    <property type="match status" value="1"/>
</dbReference>
<dbReference type="Proteomes" id="UP000432464">
    <property type="component" value="Unassembled WGS sequence"/>
</dbReference>
<comment type="caution">
    <text evidence="5">The sequence shown here is derived from an EMBL/GenBank/DDBJ whole genome shotgun (WGS) entry which is preliminary data.</text>
</comment>
<evidence type="ECO:0000313" key="6">
    <source>
        <dbReference type="Proteomes" id="UP000432464"/>
    </source>
</evidence>
<keyword evidence="3" id="KW-0804">Transcription</keyword>
<dbReference type="InterPro" id="IPR011991">
    <property type="entry name" value="ArsR-like_HTH"/>
</dbReference>
<name>A0A6I3L3P9_9NOCA</name>
<dbReference type="InterPro" id="IPR051081">
    <property type="entry name" value="HTH_MetalResp_TranReg"/>
</dbReference>
<gene>
    <name evidence="5" type="ORF">GLP40_29955</name>
</gene>
<protein>
    <submittedName>
        <fullName evidence="5">Metalloregulator ArsR/SmtB family transcription factor</fullName>
    </submittedName>
</protein>
<dbReference type="GO" id="GO:0003677">
    <property type="term" value="F:DNA binding"/>
    <property type="evidence" value="ECO:0007669"/>
    <property type="project" value="UniProtKB-KW"/>
</dbReference>
<dbReference type="NCBIfam" id="NF033788">
    <property type="entry name" value="HTH_metalloreg"/>
    <property type="match status" value="1"/>
</dbReference>
<dbReference type="PANTHER" id="PTHR33154">
    <property type="entry name" value="TRANSCRIPTIONAL REGULATOR, ARSR FAMILY"/>
    <property type="match status" value="1"/>
</dbReference>
<dbReference type="EMBL" id="WMBB01000017">
    <property type="protein sequence ID" value="MTE16952.1"/>
    <property type="molecule type" value="Genomic_DNA"/>
</dbReference>
<keyword evidence="1" id="KW-0805">Transcription regulation</keyword>
<dbReference type="Pfam" id="PF12840">
    <property type="entry name" value="HTH_20"/>
    <property type="match status" value="1"/>
</dbReference>
<feature type="domain" description="HTH arsR-type" evidence="4">
    <location>
        <begin position="1"/>
        <end position="91"/>
    </location>
</feature>
<keyword evidence="6" id="KW-1185">Reference proteome</keyword>
<accession>A0A6I3L3P9</accession>
<sequence>MGTYQSAALDALGDPTRRAIFERLGQGPCAVGELAGELPVSRPAVSQHLKVLKQAGLVRDEAIGTRRVYRLDPAGIDALRAYFTHFWSTALSAFRDEVQAHHDDPQEQS</sequence>
<dbReference type="PRINTS" id="PR00778">
    <property type="entry name" value="HTHARSR"/>
</dbReference>
<proteinExistence type="predicted"/>